<dbReference type="Pfam" id="PF00534">
    <property type="entry name" value="Glycos_transf_1"/>
    <property type="match status" value="1"/>
</dbReference>
<dbReference type="EMBL" id="SLZQ01000006">
    <property type="protein sequence ID" value="TCS36522.1"/>
    <property type="molecule type" value="Genomic_DNA"/>
</dbReference>
<dbReference type="InterPro" id="IPR050194">
    <property type="entry name" value="Glycosyltransferase_grp1"/>
</dbReference>
<dbReference type="SUPFAM" id="SSF53756">
    <property type="entry name" value="UDP-Glycosyltransferase/glycogen phosphorylase"/>
    <property type="match status" value="1"/>
</dbReference>
<dbReference type="AlphaFoldDB" id="A0A4R3HTW0"/>
<name>A0A4R3HTW0_PAULE</name>
<dbReference type="RefSeq" id="WP_132258872.1">
    <property type="nucleotide sequence ID" value="NZ_SLZQ01000006.1"/>
</dbReference>
<dbReference type="PANTHER" id="PTHR45947:SF3">
    <property type="entry name" value="SULFOQUINOVOSYL TRANSFERASE SQD2"/>
    <property type="match status" value="1"/>
</dbReference>
<proteinExistence type="predicted"/>
<protein>
    <submittedName>
        <fullName evidence="3">Glycosyltransferase involved in cell wall biosynthesis</fullName>
    </submittedName>
</protein>
<organism evidence="3 4">
    <name type="scientific">Paucimonas lemoignei</name>
    <name type="common">Pseudomonas lemoignei</name>
    <dbReference type="NCBI Taxonomy" id="29443"/>
    <lineage>
        <taxon>Bacteria</taxon>
        <taxon>Pseudomonadati</taxon>
        <taxon>Pseudomonadota</taxon>
        <taxon>Betaproteobacteria</taxon>
        <taxon>Burkholderiales</taxon>
        <taxon>Burkholderiaceae</taxon>
        <taxon>Paucimonas</taxon>
    </lineage>
</organism>
<evidence type="ECO:0000313" key="3">
    <source>
        <dbReference type="EMBL" id="TCS36522.1"/>
    </source>
</evidence>
<gene>
    <name evidence="3" type="ORF">EDC30_10662</name>
</gene>
<sequence length="348" mass="39655">MRIAQVSPVFERVPPKAYGGTERVISYLTEELVKQGHEVTLFASGDSITAARLIPGIPKSDRLDPQKQEWMIYLTVMLDRLREMAREFDIIHFHTDYLHLPLAQAMAVPHVTTLHGRLDLPELVALYRHFNDAPLVSISKSQRTPLPWANWRGTVYHGLPNDLYAFHAKPGEYFAFVGRISPEKRVDRAIDIAIKSGVPLKIAAKIDRADQAYFKESIEKFFKHPLIEYVGEIGESEKRQLLGGARALLFPIDWPEPFGLVLIESFACGTPVIAYRHGSVPEIMEDGVTGFMVNNQEEALQAAQKIEDIDRVRCRQLFEDRFAVRHMAENYLQVYREICEGGDKIKLE</sequence>
<keyword evidence="4" id="KW-1185">Reference proteome</keyword>
<feature type="domain" description="Glycosyl transferase family 1" evidence="1">
    <location>
        <begin position="170"/>
        <end position="308"/>
    </location>
</feature>
<dbReference type="PANTHER" id="PTHR45947">
    <property type="entry name" value="SULFOQUINOVOSYL TRANSFERASE SQD2"/>
    <property type="match status" value="1"/>
</dbReference>
<evidence type="ECO:0000313" key="4">
    <source>
        <dbReference type="Proteomes" id="UP000295382"/>
    </source>
</evidence>
<accession>A0A4R3HTW0</accession>
<evidence type="ECO:0000259" key="2">
    <source>
        <dbReference type="Pfam" id="PF13439"/>
    </source>
</evidence>
<keyword evidence="3" id="KW-0808">Transferase</keyword>
<dbReference type="OrthoDB" id="8779556at2"/>
<dbReference type="Gene3D" id="3.40.50.2000">
    <property type="entry name" value="Glycogen Phosphorylase B"/>
    <property type="match status" value="2"/>
</dbReference>
<comment type="caution">
    <text evidence="3">The sequence shown here is derived from an EMBL/GenBank/DDBJ whole genome shotgun (WGS) entry which is preliminary data.</text>
</comment>
<dbReference type="InterPro" id="IPR028098">
    <property type="entry name" value="Glyco_trans_4-like_N"/>
</dbReference>
<dbReference type="Pfam" id="PF13439">
    <property type="entry name" value="Glyco_transf_4"/>
    <property type="match status" value="1"/>
</dbReference>
<evidence type="ECO:0000259" key="1">
    <source>
        <dbReference type="Pfam" id="PF00534"/>
    </source>
</evidence>
<dbReference type="Proteomes" id="UP000295382">
    <property type="component" value="Unassembled WGS sequence"/>
</dbReference>
<dbReference type="InterPro" id="IPR001296">
    <property type="entry name" value="Glyco_trans_1"/>
</dbReference>
<dbReference type="CDD" id="cd03802">
    <property type="entry name" value="GT4_AviGT4-like"/>
    <property type="match status" value="1"/>
</dbReference>
<reference evidence="3 4" key="1">
    <citation type="submission" date="2019-03" db="EMBL/GenBank/DDBJ databases">
        <title>Genomic Encyclopedia of Type Strains, Phase IV (KMG-IV): sequencing the most valuable type-strain genomes for metagenomic binning, comparative biology and taxonomic classification.</title>
        <authorList>
            <person name="Goeker M."/>
        </authorList>
    </citation>
    <scope>NUCLEOTIDE SEQUENCE [LARGE SCALE GENOMIC DNA]</scope>
    <source>
        <strain evidence="3 4">DSM 7445</strain>
    </source>
</reference>
<dbReference type="GO" id="GO:0016757">
    <property type="term" value="F:glycosyltransferase activity"/>
    <property type="evidence" value="ECO:0007669"/>
    <property type="project" value="InterPro"/>
</dbReference>
<feature type="domain" description="Glycosyltransferase subfamily 4-like N-terminal" evidence="2">
    <location>
        <begin position="18"/>
        <end position="128"/>
    </location>
</feature>